<gene>
    <name evidence="2" type="ORF">FME351_LOCUS2156</name>
    <name evidence="3" type="ORF">TSG867_LOCUS29199</name>
</gene>
<accession>A0A817U741</accession>
<dbReference type="EMBL" id="CAJOBQ010003995">
    <property type="protein sequence ID" value="CAF4624022.1"/>
    <property type="molecule type" value="Genomic_DNA"/>
</dbReference>
<evidence type="ECO:0000259" key="1">
    <source>
        <dbReference type="PROSITE" id="PS50181"/>
    </source>
</evidence>
<dbReference type="AlphaFoldDB" id="A0A817U741"/>
<feature type="domain" description="F-box" evidence="1">
    <location>
        <begin position="3"/>
        <end position="50"/>
    </location>
</feature>
<organism evidence="2 4">
    <name type="scientific">Rotaria socialis</name>
    <dbReference type="NCBI Taxonomy" id="392032"/>
    <lineage>
        <taxon>Eukaryota</taxon>
        <taxon>Metazoa</taxon>
        <taxon>Spiralia</taxon>
        <taxon>Gnathifera</taxon>
        <taxon>Rotifera</taxon>
        <taxon>Eurotatoria</taxon>
        <taxon>Bdelloidea</taxon>
        <taxon>Philodinida</taxon>
        <taxon>Philodinidae</taxon>
        <taxon>Rotaria</taxon>
    </lineage>
</organism>
<dbReference type="InterPro" id="IPR036047">
    <property type="entry name" value="F-box-like_dom_sf"/>
</dbReference>
<name>A0A817U741_9BILA</name>
<dbReference type="InterPro" id="IPR001810">
    <property type="entry name" value="F-box_dom"/>
</dbReference>
<dbReference type="Proteomes" id="UP000663869">
    <property type="component" value="Unassembled WGS sequence"/>
</dbReference>
<protein>
    <recommendedName>
        <fullName evidence="1">F-box domain-containing protein</fullName>
    </recommendedName>
</protein>
<dbReference type="PROSITE" id="PS50181">
    <property type="entry name" value="FBOX"/>
    <property type="match status" value="1"/>
</dbReference>
<evidence type="ECO:0000313" key="2">
    <source>
        <dbReference type="EMBL" id="CAF3328053.1"/>
    </source>
</evidence>
<dbReference type="Proteomes" id="UP000663862">
    <property type="component" value="Unassembled WGS sequence"/>
</dbReference>
<dbReference type="EMBL" id="CAJNYU010000075">
    <property type="protein sequence ID" value="CAF3328053.1"/>
    <property type="molecule type" value="Genomic_DNA"/>
</dbReference>
<comment type="caution">
    <text evidence="2">The sequence shown here is derived from an EMBL/GenBank/DDBJ whole genome shotgun (WGS) entry which is preliminary data.</text>
</comment>
<proteinExistence type="predicted"/>
<dbReference type="Pfam" id="PF12937">
    <property type="entry name" value="F-box-like"/>
    <property type="match status" value="1"/>
</dbReference>
<evidence type="ECO:0000313" key="3">
    <source>
        <dbReference type="EMBL" id="CAF4624022.1"/>
    </source>
</evidence>
<reference evidence="2" key="1">
    <citation type="submission" date="2021-02" db="EMBL/GenBank/DDBJ databases">
        <authorList>
            <person name="Nowell W R."/>
        </authorList>
    </citation>
    <scope>NUCLEOTIDE SEQUENCE</scope>
</reference>
<evidence type="ECO:0000313" key="4">
    <source>
        <dbReference type="Proteomes" id="UP000663869"/>
    </source>
</evidence>
<sequence>MSISSFEILPDDVLYEIFGYLSPIDILQSLFLLTKRLSRIISNEYLWHIHIGDTTMSLMMFNDQCQNILKLIGGRVVSLRVTLIDVIGGWSLISSSLQYHPTTLLQRLHLIDIKPHEFDKLLRNRLIKQLHTLLIDVTSSNPFNYLKIEGIYLVKVCSRMPLLKICRLSFDYDDNNVNQIENNSLGYQITLHNLLNQNHLRTLTIGIRTSRFLERLLLCIPFIENLSFGIKDRDSNEYDIHDIKLLPTTIIDARLLRYLSRLCINCMNSISFHRIITLLSSVFGQLCHFSLKIEALTSTSDPLIISGDIIQQLCIDRLQPMATYSVNLLLYATDTFEEKIIFNSFSKVPFIQRQRPRVFIQELNDQDIGPTYHCFRVYTLPDNGKILSSYIFSKELEKSCEMPVNPVDRFPRADTLSLRGYKKINCVRDLGNCRSSISSLVPWSLITNISVNHSYVLTPATLESILRMAYNVHTLEIFDDYGILFRPILNNHNLTTLINQQIESFEIFDITLTLQNAQRLCTLLSSRLSNLKKLSFNICDAHRRWKWRPSCIVDGKNKSTRRIVTLIYVLVDKLQKLVSLRIVFSNSEFHDTPCFPHLIRRQLHQYTLNRPFRLRFSFNAIELWL</sequence>
<dbReference type="SUPFAM" id="SSF81383">
    <property type="entry name" value="F-box domain"/>
    <property type="match status" value="1"/>
</dbReference>